<dbReference type="InterPro" id="IPR041067">
    <property type="entry name" value="VCPO_N"/>
</dbReference>
<dbReference type="InterPro" id="IPR016119">
    <property type="entry name" value="Br/Cl_peroxidase_C"/>
</dbReference>
<dbReference type="EMBL" id="MCFA01000063">
    <property type="protein sequence ID" value="ORY11210.1"/>
    <property type="molecule type" value="Genomic_DNA"/>
</dbReference>
<dbReference type="Gene3D" id="1.10.606.10">
    <property type="entry name" value="Vanadium-containing Chloroperoxidase, domain 2"/>
    <property type="match status" value="1"/>
</dbReference>
<dbReference type="OrthoDB" id="9997027at2759"/>
<dbReference type="InterPro" id="IPR052559">
    <property type="entry name" value="V-haloperoxidase"/>
</dbReference>
<evidence type="ECO:0000313" key="2">
    <source>
        <dbReference type="EMBL" id="ORY11210.1"/>
    </source>
</evidence>
<feature type="domain" description="Vanadium chloroperoxidase N-terminal" evidence="1">
    <location>
        <begin position="7"/>
        <end position="228"/>
    </location>
</feature>
<sequence>MAPMIPLPPVEEPEDLKNNYILYWNAAGLDLNRLTHTVDGPNTGPPISARALGMLQLAVHDVYFAINPSERFFIFPTPFPTFLTPGHNDASYRLPDATGASSSRDAVAGAAITMLGKLYTQMSDSIALASTMQLKKLLEKYITDFGSLDTAGPSYQFGVAVANVIYNLLFHADGANSHNYKPTPGPYKFNDEPTHPVRLVPVDPNDPNGPKKAVRLYHGPFYGKTAKRFATQSEHVLADPPGIRNAASETGEYDDALRDIIRMGGTSAINSTKRSPSQTAKGHFWAYDGSNLIGTPPRFYNQVVRAIAVKYRVDKDNIGADINNADFARLLALVNVALADAGIFSWKEKWDYEFWRPLTGVRDDAMRDGRSDRGDPFFLSQGAPATNTNDIPFKPPFPSYPSGHATFGGAAFQIARRYYNGREGLGSWDNNGPDTLSFELVSEELNGVSRDLRQPYDPTTPITEQPGIVRTRVPRKFESLWEAIFENALSRIFIGVHWRFDAAAAKDILIPTETADVYAVDHNGATVYQNIKDIRYETKGTREGMEGLFPIGGVPLGIEIADQIFNTGLKPTPPEIQPAPLPPQIQQLANGANGVNGIKSIAEMKKAVADAKEMVAEVHEVTVEEDSDV</sequence>
<dbReference type="AlphaFoldDB" id="A0A1Y1ZLT3"/>
<dbReference type="CDD" id="cd03398">
    <property type="entry name" value="PAP2_haloperoxidase"/>
    <property type="match status" value="1"/>
</dbReference>
<dbReference type="Pfam" id="PF17897">
    <property type="entry name" value="VCPO_N"/>
    <property type="match status" value="1"/>
</dbReference>
<keyword evidence="2" id="KW-0560">Oxidoreductase</keyword>
<gene>
    <name evidence="2" type="ORF">BCR34DRAFT_588035</name>
</gene>
<reference evidence="2 3" key="1">
    <citation type="submission" date="2016-07" db="EMBL/GenBank/DDBJ databases">
        <title>Pervasive Adenine N6-methylation of Active Genes in Fungi.</title>
        <authorList>
            <consortium name="DOE Joint Genome Institute"/>
            <person name="Mondo S.J."/>
            <person name="Dannebaum R.O."/>
            <person name="Kuo R.C."/>
            <person name="Labutti K."/>
            <person name="Haridas S."/>
            <person name="Kuo A."/>
            <person name="Salamov A."/>
            <person name="Ahrendt S.R."/>
            <person name="Lipzen A."/>
            <person name="Sullivan W."/>
            <person name="Andreopoulos W.B."/>
            <person name="Clum A."/>
            <person name="Lindquist E."/>
            <person name="Daum C."/>
            <person name="Ramamoorthy G.K."/>
            <person name="Gryganskyi A."/>
            <person name="Culley D."/>
            <person name="Magnuson J.K."/>
            <person name="James T.Y."/>
            <person name="O'Malley M.A."/>
            <person name="Stajich J.E."/>
            <person name="Spatafora J.W."/>
            <person name="Visel A."/>
            <person name="Grigoriev I.V."/>
        </authorList>
    </citation>
    <scope>NUCLEOTIDE SEQUENCE [LARGE SCALE GENOMIC DNA]</scope>
    <source>
        <strain evidence="2 3">CBS 115471</strain>
    </source>
</reference>
<evidence type="ECO:0000259" key="1">
    <source>
        <dbReference type="Pfam" id="PF17897"/>
    </source>
</evidence>
<organism evidence="2 3">
    <name type="scientific">Clohesyomyces aquaticus</name>
    <dbReference type="NCBI Taxonomy" id="1231657"/>
    <lineage>
        <taxon>Eukaryota</taxon>
        <taxon>Fungi</taxon>
        <taxon>Dikarya</taxon>
        <taxon>Ascomycota</taxon>
        <taxon>Pezizomycotina</taxon>
        <taxon>Dothideomycetes</taxon>
        <taxon>Pleosporomycetidae</taxon>
        <taxon>Pleosporales</taxon>
        <taxon>Lindgomycetaceae</taxon>
        <taxon>Clohesyomyces</taxon>
    </lineage>
</organism>
<dbReference type="Proteomes" id="UP000193144">
    <property type="component" value="Unassembled WGS sequence"/>
</dbReference>
<name>A0A1Y1ZLT3_9PLEO</name>
<keyword evidence="3" id="KW-1185">Reference proteome</keyword>
<keyword evidence="2" id="KW-0575">Peroxidase</keyword>
<dbReference type="Gene3D" id="1.20.144.10">
    <property type="entry name" value="Phosphatidic acid phosphatase type 2/haloperoxidase"/>
    <property type="match status" value="1"/>
</dbReference>
<dbReference type="SUPFAM" id="SSF48317">
    <property type="entry name" value="Acid phosphatase/Vanadium-dependent haloperoxidase"/>
    <property type="match status" value="1"/>
</dbReference>
<comment type="caution">
    <text evidence="2">The sequence shown here is derived from an EMBL/GenBank/DDBJ whole genome shotgun (WGS) entry which is preliminary data.</text>
</comment>
<proteinExistence type="predicted"/>
<evidence type="ECO:0000313" key="3">
    <source>
        <dbReference type="Proteomes" id="UP000193144"/>
    </source>
</evidence>
<dbReference type="PANTHER" id="PTHR34599:SF1">
    <property type="entry name" value="PHOSPHATIDIC ACID PHOSPHATASE TYPE 2_HALOPEROXIDASE DOMAIN-CONTAINING PROTEIN"/>
    <property type="match status" value="1"/>
</dbReference>
<dbReference type="GO" id="GO:0004601">
    <property type="term" value="F:peroxidase activity"/>
    <property type="evidence" value="ECO:0007669"/>
    <property type="project" value="UniProtKB-KW"/>
</dbReference>
<dbReference type="PANTHER" id="PTHR34599">
    <property type="entry name" value="PEROXIDASE-RELATED"/>
    <property type="match status" value="1"/>
</dbReference>
<dbReference type="InterPro" id="IPR036938">
    <property type="entry name" value="PAP2/HPO_sf"/>
</dbReference>
<accession>A0A1Y1ZLT3</accession>
<protein>
    <submittedName>
        <fullName evidence="2">Phosphatidic acid phosphatase type 2/haloperoxidase</fullName>
    </submittedName>
</protein>